<protein>
    <submittedName>
        <fullName evidence="2">Uncharacterized protein</fullName>
    </submittedName>
</protein>
<sequence>MFKFDVESVNQALFEVKNAGHPLAYGNLEVFRATTFTTSPALGAVAAQYTSYIGDHPGSLAVATRAMLENVNFLHESMLRLTEAVEAQEAGASEAFFNDPAVAGMKARQLEQGTLILPTRKDVPILDLAYTPPVAAIEAGTEIKALLAMFTGEDSSIIMASDAWIRGGKRLATAAKTLQSASATLAANTEGEAFVTMQTTIGEVVAQGTIIAANATAMGTSMLQLPEIRATAHATLTAMVAEAETRKTAATVAAAATPGGAAAAAVTMATVEAETQAEVAAFVSSYLQPALDIARPTVSNLGVEVVGHNGGGTLTTGTTGTQAMGDVATQVSGGAQAAGQTLATQQATQVAQQAGQVANTTTAATPAAPLGRASTAPAGAAAPPGGAPMGTATQRSAATAPAGGVQTAGGGTSATSPLTGQNRTVSSPTMAGTGTRTGTGTVAQPLLPRSLSMGGSGGTGGQGRVGGVGGSGGPGAGGPGTTGRTGVPGAGVPGGAIGGVPAGGAARGGAGGMHGMGMGPGMAGAGGGAGAGGKQGAASSTPFAAGDGKKKSKRDMIKDYFRRQFMGEEPQTVRTVIR</sequence>
<dbReference type="EMBL" id="CP002917">
    <property type="protein sequence ID" value="AEK36311.1"/>
    <property type="molecule type" value="Genomic_DNA"/>
</dbReference>
<feature type="compositionally biased region" description="Gly residues" evidence="1">
    <location>
        <begin position="454"/>
        <end position="494"/>
    </location>
</feature>
<dbReference type="STRING" id="858619.CVAR_0957"/>
<feature type="compositionally biased region" description="Gly residues" evidence="1">
    <location>
        <begin position="525"/>
        <end position="535"/>
    </location>
</feature>
<feature type="compositionally biased region" description="Low complexity" evidence="1">
    <location>
        <begin position="432"/>
        <end position="441"/>
    </location>
</feature>
<evidence type="ECO:0000256" key="1">
    <source>
        <dbReference type="SAM" id="MobiDB-lite"/>
    </source>
</evidence>
<feature type="compositionally biased region" description="Low complexity" evidence="1">
    <location>
        <begin position="367"/>
        <end position="393"/>
    </location>
</feature>
<organism evidence="2 3">
    <name type="scientific">Corynebacterium variabile (strain DSM 44702 / CIP 107183 / JCM 12073 / NCIMB 30131)</name>
    <name type="common">Corynebacterium mooreparkense</name>
    <dbReference type="NCBI Taxonomy" id="858619"/>
    <lineage>
        <taxon>Bacteria</taxon>
        <taxon>Bacillati</taxon>
        <taxon>Actinomycetota</taxon>
        <taxon>Actinomycetes</taxon>
        <taxon>Mycobacteriales</taxon>
        <taxon>Corynebacteriaceae</taxon>
        <taxon>Corynebacterium</taxon>
    </lineage>
</organism>
<proteinExistence type="predicted"/>
<evidence type="ECO:0000313" key="3">
    <source>
        <dbReference type="Proteomes" id="UP000006659"/>
    </source>
</evidence>
<feature type="region of interest" description="Disordered" evidence="1">
    <location>
        <begin position="367"/>
        <end position="494"/>
    </location>
</feature>
<reference evidence="2 3" key="1">
    <citation type="journal article" date="2011" name="BMC Genomics">
        <title>Complete genome sequence of Corynebacterium variabile DSM 44702 isolated from the surface of smear-ripened cheeses and insights into cheese ripening and flavor generation.</title>
        <authorList>
            <person name="Schroeder J."/>
            <person name="Maus I."/>
            <person name="Trost E."/>
            <person name="Tauch A."/>
        </authorList>
    </citation>
    <scope>NUCLEOTIDE SEQUENCE [LARGE SCALE GENOMIC DNA]</scope>
    <source>
        <strain evidence="3">DSM 44702 / JCM 12073 / NCIMB 30131</strain>
    </source>
</reference>
<accession>G0HD34</accession>
<dbReference type="AlphaFoldDB" id="G0HD34"/>
<evidence type="ECO:0000313" key="2">
    <source>
        <dbReference type="EMBL" id="AEK36311.1"/>
    </source>
</evidence>
<name>G0HD34_CORVD</name>
<feature type="region of interest" description="Disordered" evidence="1">
    <location>
        <begin position="525"/>
        <end position="555"/>
    </location>
</feature>
<dbReference type="HOGENOM" id="CLU_465985_0_0_11"/>
<gene>
    <name evidence="2" type="ordered locus">CVAR_0957</name>
</gene>
<feature type="compositionally biased region" description="Polar residues" evidence="1">
    <location>
        <begin position="413"/>
        <end position="430"/>
    </location>
</feature>
<dbReference type="eggNOG" id="ENOG502ZW77">
    <property type="taxonomic scope" value="Bacteria"/>
</dbReference>
<dbReference type="Proteomes" id="UP000006659">
    <property type="component" value="Chromosome"/>
</dbReference>
<dbReference type="KEGG" id="cva:CVAR_0957"/>